<dbReference type="CDD" id="cd05471">
    <property type="entry name" value="pepsin_like"/>
    <property type="match status" value="1"/>
</dbReference>
<comment type="similarity">
    <text evidence="1">Belongs to the peptidase A1 family.</text>
</comment>
<dbReference type="AlphaFoldDB" id="A0A4P9W2J5"/>
<dbReference type="Proteomes" id="UP000269721">
    <property type="component" value="Unassembled WGS sequence"/>
</dbReference>
<dbReference type="GO" id="GO:0006508">
    <property type="term" value="P:proteolysis"/>
    <property type="evidence" value="ECO:0007669"/>
    <property type="project" value="InterPro"/>
</dbReference>
<protein>
    <submittedName>
        <fullName evidence="5">Aspartic peptidase domain-containing protein</fullName>
    </submittedName>
</protein>
<dbReference type="OrthoDB" id="2149309at2759"/>
<sequence length="208" mass="22053">MKTGIVLSALALTAVAAPIAKSDKKSEAVSVQVHRRKDTRTRGHRAKTSRHATIAKYRHHILNKRDTQLANANDQSYSAEIIIGNGQKFMIDLDTGSSDLWVTGPTCQDNDGSCEASGRQLDTNDKTLADAGQQFDDKYGSGEASGDVFQGHYKLAGATAKNAFFGSSTGEQGFNFQSSGILGLSFPFVAGSGQGVTDNVQGGQVPIQ</sequence>
<dbReference type="PANTHER" id="PTHR47966:SF47">
    <property type="entry name" value="ENDOPEPTIDASE, PUTATIVE (AFU_ORTHOLOGUE AFUA_3G01220)-RELATED"/>
    <property type="match status" value="1"/>
</dbReference>
<dbReference type="InterPro" id="IPR033121">
    <property type="entry name" value="PEPTIDASE_A1"/>
</dbReference>
<dbReference type="InterPro" id="IPR001969">
    <property type="entry name" value="Aspartic_peptidase_AS"/>
</dbReference>
<dbReference type="GO" id="GO:0000324">
    <property type="term" value="C:fungal-type vacuole"/>
    <property type="evidence" value="ECO:0007669"/>
    <property type="project" value="TreeGrafter"/>
</dbReference>
<gene>
    <name evidence="5" type="ORF">BDK51DRAFT_26010</name>
</gene>
<organism evidence="5 6">
    <name type="scientific">Blyttiomyces helicus</name>
    <dbReference type="NCBI Taxonomy" id="388810"/>
    <lineage>
        <taxon>Eukaryota</taxon>
        <taxon>Fungi</taxon>
        <taxon>Fungi incertae sedis</taxon>
        <taxon>Chytridiomycota</taxon>
        <taxon>Chytridiomycota incertae sedis</taxon>
        <taxon>Chytridiomycetes</taxon>
        <taxon>Chytridiomycetes incertae sedis</taxon>
        <taxon>Blyttiomyces</taxon>
    </lineage>
</organism>
<dbReference type="InterPro" id="IPR021109">
    <property type="entry name" value="Peptidase_aspartic_dom_sf"/>
</dbReference>
<evidence type="ECO:0000256" key="1">
    <source>
        <dbReference type="ARBA" id="ARBA00007447"/>
    </source>
</evidence>
<proteinExistence type="inferred from homology"/>
<keyword evidence="2" id="KW-0645">Protease</keyword>
<dbReference type="InterPro" id="IPR001461">
    <property type="entry name" value="Aspartic_peptidase_A1"/>
</dbReference>
<dbReference type="Pfam" id="PF00026">
    <property type="entry name" value="Asp"/>
    <property type="match status" value="1"/>
</dbReference>
<reference evidence="6" key="1">
    <citation type="journal article" date="2018" name="Nat. Microbiol.">
        <title>Leveraging single-cell genomics to expand the fungal tree of life.</title>
        <authorList>
            <person name="Ahrendt S.R."/>
            <person name="Quandt C.A."/>
            <person name="Ciobanu D."/>
            <person name="Clum A."/>
            <person name="Salamov A."/>
            <person name="Andreopoulos B."/>
            <person name="Cheng J.F."/>
            <person name="Woyke T."/>
            <person name="Pelin A."/>
            <person name="Henrissat B."/>
            <person name="Reynolds N.K."/>
            <person name="Benny G.L."/>
            <person name="Smith M.E."/>
            <person name="James T.Y."/>
            <person name="Grigoriev I.V."/>
        </authorList>
    </citation>
    <scope>NUCLEOTIDE SEQUENCE [LARGE SCALE GENOMIC DNA]</scope>
</reference>
<keyword evidence="3" id="KW-0732">Signal</keyword>
<dbReference type="PROSITE" id="PS51767">
    <property type="entry name" value="PEPTIDASE_A1"/>
    <property type="match status" value="1"/>
</dbReference>
<keyword evidence="6" id="KW-1185">Reference proteome</keyword>
<evidence type="ECO:0000313" key="6">
    <source>
        <dbReference type="Proteomes" id="UP000269721"/>
    </source>
</evidence>
<feature type="non-terminal residue" evidence="5">
    <location>
        <position position="208"/>
    </location>
</feature>
<evidence type="ECO:0000313" key="5">
    <source>
        <dbReference type="EMBL" id="RKO85393.1"/>
    </source>
</evidence>
<keyword evidence="2" id="KW-0064">Aspartyl protease</keyword>
<dbReference type="EMBL" id="KZ999122">
    <property type="protein sequence ID" value="RKO85393.1"/>
    <property type="molecule type" value="Genomic_DNA"/>
</dbReference>
<dbReference type="GO" id="GO:0004190">
    <property type="term" value="F:aspartic-type endopeptidase activity"/>
    <property type="evidence" value="ECO:0007669"/>
    <property type="project" value="UniProtKB-KW"/>
</dbReference>
<feature type="domain" description="Peptidase A1" evidence="4">
    <location>
        <begin position="77"/>
        <end position="208"/>
    </location>
</feature>
<name>A0A4P9W2J5_9FUNG</name>
<feature type="signal peptide" evidence="3">
    <location>
        <begin position="1"/>
        <end position="16"/>
    </location>
</feature>
<accession>A0A4P9W2J5</accession>
<dbReference type="PANTHER" id="PTHR47966">
    <property type="entry name" value="BETA-SITE APP-CLEAVING ENZYME, ISOFORM A-RELATED"/>
    <property type="match status" value="1"/>
</dbReference>
<dbReference type="Gene3D" id="2.40.70.10">
    <property type="entry name" value="Acid Proteases"/>
    <property type="match status" value="1"/>
</dbReference>
<dbReference type="PROSITE" id="PS00141">
    <property type="entry name" value="ASP_PROTEASE"/>
    <property type="match status" value="1"/>
</dbReference>
<evidence type="ECO:0000256" key="3">
    <source>
        <dbReference type="SAM" id="SignalP"/>
    </source>
</evidence>
<evidence type="ECO:0000256" key="2">
    <source>
        <dbReference type="ARBA" id="ARBA00022750"/>
    </source>
</evidence>
<feature type="chain" id="PRO_5020214786" evidence="3">
    <location>
        <begin position="17"/>
        <end position="208"/>
    </location>
</feature>
<dbReference type="SUPFAM" id="SSF50630">
    <property type="entry name" value="Acid proteases"/>
    <property type="match status" value="1"/>
</dbReference>
<keyword evidence="2" id="KW-0378">Hydrolase</keyword>
<dbReference type="InterPro" id="IPR034164">
    <property type="entry name" value="Pepsin-like_dom"/>
</dbReference>
<evidence type="ECO:0000259" key="4">
    <source>
        <dbReference type="PROSITE" id="PS51767"/>
    </source>
</evidence>